<dbReference type="AlphaFoldDB" id="A0A3M8LNG2"/>
<evidence type="ECO:0000313" key="2">
    <source>
        <dbReference type="EMBL" id="RNE67067.1"/>
    </source>
</evidence>
<dbReference type="Proteomes" id="UP000279859">
    <property type="component" value="Unassembled WGS sequence"/>
</dbReference>
<feature type="transmembrane region" description="Helical" evidence="1">
    <location>
        <begin position="169"/>
        <end position="199"/>
    </location>
</feature>
<gene>
    <name evidence="2" type="ORF">EEJ31_02390</name>
</gene>
<proteinExistence type="predicted"/>
<feature type="transmembrane region" description="Helical" evidence="1">
    <location>
        <begin position="37"/>
        <end position="66"/>
    </location>
</feature>
<sequence>MALRRGRGPREAAELLTDEPAPRWPGARRPFALFGEVLLVGILVTVLALPLVTLPVALAAGIRHLARFIAGDASPMAAFWADVRSGIVGSLGVGIGFWLLVGMLAVDGVLAQSGLLPGGSVVGVIVIVLLVVLPVILTRAAAEWEPGSGWALALRAGLRAATDDLRGTLYLVAAVGLLVVLTWQLIPLVIPGFGCLVFAATAVRLRRLAQLEA</sequence>
<evidence type="ECO:0000256" key="1">
    <source>
        <dbReference type="SAM" id="Phobius"/>
    </source>
</evidence>
<feature type="transmembrane region" description="Helical" evidence="1">
    <location>
        <begin position="86"/>
        <end position="106"/>
    </location>
</feature>
<name>A0A3M8LNG2_9MICO</name>
<dbReference type="OrthoDB" id="3683589at2"/>
<comment type="caution">
    <text evidence="2">The sequence shown here is derived from an EMBL/GenBank/DDBJ whole genome shotgun (WGS) entry which is preliminary data.</text>
</comment>
<evidence type="ECO:0000313" key="3">
    <source>
        <dbReference type="Proteomes" id="UP000279859"/>
    </source>
</evidence>
<dbReference type="RefSeq" id="WP_123044680.1">
    <property type="nucleotide sequence ID" value="NZ_RDSR01000002.1"/>
</dbReference>
<feature type="transmembrane region" description="Helical" evidence="1">
    <location>
        <begin position="118"/>
        <end position="137"/>
    </location>
</feature>
<keyword evidence="3" id="KW-1185">Reference proteome</keyword>
<keyword evidence="1" id="KW-1133">Transmembrane helix</keyword>
<dbReference type="EMBL" id="RDSR01000002">
    <property type="protein sequence ID" value="RNE67067.1"/>
    <property type="molecule type" value="Genomic_DNA"/>
</dbReference>
<evidence type="ECO:0008006" key="4">
    <source>
        <dbReference type="Google" id="ProtNLM"/>
    </source>
</evidence>
<keyword evidence="1" id="KW-0812">Transmembrane</keyword>
<accession>A0A3M8LNG2</accession>
<protein>
    <recommendedName>
        <fullName evidence="4">DUF624 domain-containing protein</fullName>
    </recommendedName>
</protein>
<reference evidence="2 3" key="1">
    <citation type="submission" date="2018-11" db="EMBL/GenBank/DDBJ databases">
        <title>Cryobacterium sp. nov., isolated from rhizosphere soil of lettuce.</title>
        <authorList>
            <person name="Wang Y."/>
        </authorList>
    </citation>
    <scope>NUCLEOTIDE SEQUENCE [LARGE SCALE GENOMIC DNA]</scope>
    <source>
        <strain evidence="2 3">NEAU-85</strain>
    </source>
</reference>
<keyword evidence="1" id="KW-0472">Membrane</keyword>
<organism evidence="2 3">
    <name type="scientific">Cryobacterium tepidiphilum</name>
    <dbReference type="NCBI Taxonomy" id="2486026"/>
    <lineage>
        <taxon>Bacteria</taxon>
        <taxon>Bacillati</taxon>
        <taxon>Actinomycetota</taxon>
        <taxon>Actinomycetes</taxon>
        <taxon>Micrococcales</taxon>
        <taxon>Microbacteriaceae</taxon>
        <taxon>Cryobacterium</taxon>
    </lineage>
</organism>